<accession>A0A2A2KNW3</accession>
<dbReference type="EMBL" id="LIAE01008046">
    <property type="protein sequence ID" value="PAV75681.1"/>
    <property type="molecule type" value="Genomic_DNA"/>
</dbReference>
<organism evidence="2 3">
    <name type="scientific">Diploscapter pachys</name>
    <dbReference type="NCBI Taxonomy" id="2018661"/>
    <lineage>
        <taxon>Eukaryota</taxon>
        <taxon>Metazoa</taxon>
        <taxon>Ecdysozoa</taxon>
        <taxon>Nematoda</taxon>
        <taxon>Chromadorea</taxon>
        <taxon>Rhabditida</taxon>
        <taxon>Rhabditina</taxon>
        <taxon>Rhabditomorpha</taxon>
        <taxon>Rhabditoidea</taxon>
        <taxon>Rhabditidae</taxon>
        <taxon>Diploscapter</taxon>
    </lineage>
</organism>
<protein>
    <submittedName>
        <fullName evidence="2">Uncharacterized protein</fullName>
    </submittedName>
</protein>
<proteinExistence type="predicted"/>
<dbReference type="Proteomes" id="UP000218231">
    <property type="component" value="Unassembled WGS sequence"/>
</dbReference>
<comment type="caution">
    <text evidence="2">The sequence shown here is derived from an EMBL/GenBank/DDBJ whole genome shotgun (WGS) entry which is preliminary data.</text>
</comment>
<evidence type="ECO:0000313" key="3">
    <source>
        <dbReference type="Proteomes" id="UP000218231"/>
    </source>
</evidence>
<evidence type="ECO:0000313" key="2">
    <source>
        <dbReference type="EMBL" id="PAV75681.1"/>
    </source>
</evidence>
<sequence>MPGKWSGGPKFKKPKKKTSMHDLYDKVEATYQEYRRTGKRPSAMPLQQGEMITLEDDDDPSSLTTIVVPFDDAQNEENSRDSSTNNAPETFIKAPKRRSNTKAKGLQLSAAELNEYDRKRCNVFVCDQPYLPPPKFLCLNPDAGINEMSDRHCFFNDHLQFLGEVSHSPLTEIFVKYMKVRDDESQ</sequence>
<feature type="region of interest" description="Disordered" evidence="1">
    <location>
        <begin position="70"/>
        <end position="103"/>
    </location>
</feature>
<name>A0A2A2KNW3_9BILA</name>
<keyword evidence="3" id="KW-1185">Reference proteome</keyword>
<dbReference type="AlphaFoldDB" id="A0A2A2KNW3"/>
<gene>
    <name evidence="2" type="ORF">WR25_15174</name>
</gene>
<reference evidence="2 3" key="1">
    <citation type="journal article" date="2017" name="Curr. Biol.">
        <title>Genome architecture and evolution of a unichromosomal asexual nematode.</title>
        <authorList>
            <person name="Fradin H."/>
            <person name="Zegar C."/>
            <person name="Gutwein M."/>
            <person name="Lucas J."/>
            <person name="Kovtun M."/>
            <person name="Corcoran D."/>
            <person name="Baugh L.R."/>
            <person name="Kiontke K."/>
            <person name="Gunsalus K."/>
            <person name="Fitch D.H."/>
            <person name="Piano F."/>
        </authorList>
    </citation>
    <scope>NUCLEOTIDE SEQUENCE [LARGE SCALE GENOMIC DNA]</scope>
    <source>
        <strain evidence="2">PF1309</strain>
    </source>
</reference>
<evidence type="ECO:0000256" key="1">
    <source>
        <dbReference type="SAM" id="MobiDB-lite"/>
    </source>
</evidence>
<feature type="region of interest" description="Disordered" evidence="1">
    <location>
        <begin position="1"/>
        <end position="20"/>
    </location>
</feature>